<keyword evidence="2" id="KW-1185">Reference proteome</keyword>
<sequence>MVIAIHSCVDKRVIKYESTQWNINNNTQPCSPSTLTFKISQTHLQIWDFTSGMPRI</sequence>
<evidence type="ECO:0000313" key="1">
    <source>
        <dbReference type="EMBL" id="RPA89790.1"/>
    </source>
</evidence>
<gene>
    <name evidence="1" type="ORF">L873DRAFT_1822191</name>
</gene>
<reference evidence="1 2" key="1">
    <citation type="journal article" date="2018" name="Nat. Ecol. Evol.">
        <title>Pezizomycetes genomes reveal the molecular basis of ectomycorrhizal truffle lifestyle.</title>
        <authorList>
            <person name="Murat C."/>
            <person name="Payen T."/>
            <person name="Noel B."/>
            <person name="Kuo A."/>
            <person name="Morin E."/>
            <person name="Chen J."/>
            <person name="Kohler A."/>
            <person name="Krizsan K."/>
            <person name="Balestrini R."/>
            <person name="Da Silva C."/>
            <person name="Montanini B."/>
            <person name="Hainaut M."/>
            <person name="Levati E."/>
            <person name="Barry K.W."/>
            <person name="Belfiori B."/>
            <person name="Cichocki N."/>
            <person name="Clum A."/>
            <person name="Dockter R.B."/>
            <person name="Fauchery L."/>
            <person name="Guy J."/>
            <person name="Iotti M."/>
            <person name="Le Tacon F."/>
            <person name="Lindquist E.A."/>
            <person name="Lipzen A."/>
            <person name="Malagnac F."/>
            <person name="Mello A."/>
            <person name="Molinier V."/>
            <person name="Miyauchi S."/>
            <person name="Poulain J."/>
            <person name="Riccioni C."/>
            <person name="Rubini A."/>
            <person name="Sitrit Y."/>
            <person name="Splivallo R."/>
            <person name="Traeger S."/>
            <person name="Wang M."/>
            <person name="Zifcakova L."/>
            <person name="Wipf D."/>
            <person name="Zambonelli A."/>
            <person name="Paolocci F."/>
            <person name="Nowrousian M."/>
            <person name="Ottonello S."/>
            <person name="Baldrian P."/>
            <person name="Spatafora J.W."/>
            <person name="Henrissat B."/>
            <person name="Nagy L.G."/>
            <person name="Aury J.M."/>
            <person name="Wincker P."/>
            <person name="Grigoriev I.V."/>
            <person name="Bonfante P."/>
            <person name="Martin F.M."/>
        </authorList>
    </citation>
    <scope>NUCLEOTIDE SEQUENCE [LARGE SCALE GENOMIC DNA]</scope>
    <source>
        <strain evidence="1 2">120613-1</strain>
    </source>
</reference>
<dbReference type="AlphaFoldDB" id="A0A3N4J019"/>
<dbReference type="EMBL" id="ML120555">
    <property type="protein sequence ID" value="RPA89790.1"/>
    <property type="molecule type" value="Genomic_DNA"/>
</dbReference>
<accession>A0A3N4J019</accession>
<dbReference type="Proteomes" id="UP000276215">
    <property type="component" value="Unassembled WGS sequence"/>
</dbReference>
<organism evidence="1 2">
    <name type="scientific">Choiromyces venosus 120613-1</name>
    <dbReference type="NCBI Taxonomy" id="1336337"/>
    <lineage>
        <taxon>Eukaryota</taxon>
        <taxon>Fungi</taxon>
        <taxon>Dikarya</taxon>
        <taxon>Ascomycota</taxon>
        <taxon>Pezizomycotina</taxon>
        <taxon>Pezizomycetes</taxon>
        <taxon>Pezizales</taxon>
        <taxon>Tuberaceae</taxon>
        <taxon>Choiromyces</taxon>
    </lineage>
</organism>
<protein>
    <submittedName>
        <fullName evidence="1">Uncharacterized protein</fullName>
    </submittedName>
</protein>
<name>A0A3N4J019_9PEZI</name>
<proteinExistence type="predicted"/>
<evidence type="ECO:0000313" key="2">
    <source>
        <dbReference type="Proteomes" id="UP000276215"/>
    </source>
</evidence>